<feature type="domain" description="DM2" evidence="1">
    <location>
        <begin position="103"/>
        <end position="206"/>
    </location>
</feature>
<proteinExistence type="predicted"/>
<dbReference type="EMBL" id="MN740207">
    <property type="protein sequence ID" value="QHT93333.1"/>
    <property type="molecule type" value="Genomic_DNA"/>
</dbReference>
<sequence>MLYKYYIRTDSKIQITYLCIFVFMTEKLEESDFLEGQDIHIQTTGLSRNPIDKYYTKRDIVDVCIDMVKKYLKIRKTMDIVIEPSAGSGVFYNAISTLCNNIRMFDIFPDSDIVVKKDFLEVSPDNICPGKDVNEMTIHTIGNPPFGRQSSLAIKFIKHASTFSKTISFILPKSFKKDSMRKAFPLSFHLLYECDLPEKSFTVNGEDHDSPCIFQIWERKSFNRKIPEVPPPNGYVFVKKEKEPMLSLRRVGVFAGKVDISIHDKSEQSHYFIKITNETLIEKINEIVEYMNSVAYEFNNTVGPKSISKGEFIVELNKCVQKLVNTK</sequence>
<dbReference type="SUPFAM" id="SSF53335">
    <property type="entry name" value="S-adenosyl-L-methionine-dependent methyltransferases"/>
    <property type="match status" value="1"/>
</dbReference>
<dbReference type="InterPro" id="IPR058939">
    <property type="entry name" value="Mtase_EDM2"/>
</dbReference>
<reference evidence="2" key="1">
    <citation type="journal article" date="2020" name="Nature">
        <title>Giant virus diversity and host interactions through global metagenomics.</title>
        <authorList>
            <person name="Schulz F."/>
            <person name="Roux S."/>
            <person name="Paez-Espino D."/>
            <person name="Jungbluth S."/>
            <person name="Walsh D.A."/>
            <person name="Denef V.J."/>
            <person name="McMahon K.D."/>
            <person name="Konstantinidis K.T."/>
            <person name="Eloe-Fadrosh E.A."/>
            <person name="Kyrpides N.C."/>
            <person name="Woyke T."/>
        </authorList>
    </citation>
    <scope>NUCLEOTIDE SEQUENCE</scope>
    <source>
        <strain evidence="2">GVMAG-M-3300024252-29</strain>
    </source>
</reference>
<protein>
    <recommendedName>
        <fullName evidence="1">DM2 domain-containing protein</fullName>
    </recommendedName>
</protein>
<dbReference type="InterPro" id="IPR029063">
    <property type="entry name" value="SAM-dependent_MTases_sf"/>
</dbReference>
<dbReference type="Gene3D" id="3.40.50.150">
    <property type="entry name" value="Vaccinia Virus protein VP39"/>
    <property type="match status" value="1"/>
</dbReference>
<dbReference type="PRINTS" id="PR00507">
    <property type="entry name" value="N12N6MTFRASE"/>
</dbReference>
<accession>A0A6C0IP89</accession>
<dbReference type="AlphaFoldDB" id="A0A6C0IP89"/>
<evidence type="ECO:0000259" key="1">
    <source>
        <dbReference type="Pfam" id="PF26055"/>
    </source>
</evidence>
<organism evidence="2">
    <name type="scientific">viral metagenome</name>
    <dbReference type="NCBI Taxonomy" id="1070528"/>
    <lineage>
        <taxon>unclassified sequences</taxon>
        <taxon>metagenomes</taxon>
        <taxon>organismal metagenomes</taxon>
    </lineage>
</organism>
<dbReference type="Pfam" id="PF26055">
    <property type="entry name" value="Mtase_EDM2"/>
    <property type="match status" value="1"/>
</dbReference>
<evidence type="ECO:0000313" key="2">
    <source>
        <dbReference type="EMBL" id="QHT93333.1"/>
    </source>
</evidence>
<name>A0A6C0IP89_9ZZZZ</name>